<dbReference type="RefSeq" id="WP_316027845.1">
    <property type="nucleotide sequence ID" value="NZ_JAWDIO010000002.1"/>
</dbReference>
<comment type="caution">
    <text evidence="4">The sequence shown here is derived from an EMBL/GenBank/DDBJ whole genome shotgun (WGS) entry which is preliminary data.</text>
</comment>
<organism evidence="4 5">
    <name type="scientific">Paraglaciecola aquimarina</name>
    <dbReference type="NCBI Taxonomy" id="1235557"/>
    <lineage>
        <taxon>Bacteria</taxon>
        <taxon>Pseudomonadati</taxon>
        <taxon>Pseudomonadota</taxon>
        <taxon>Gammaproteobacteria</taxon>
        <taxon>Alteromonadales</taxon>
        <taxon>Alteromonadaceae</taxon>
        <taxon>Paraglaciecola</taxon>
    </lineage>
</organism>
<keyword evidence="5" id="KW-1185">Reference proteome</keyword>
<feature type="domain" description="NodB homology" evidence="3">
    <location>
        <begin position="64"/>
        <end position="121"/>
    </location>
</feature>
<proteinExistence type="predicted"/>
<gene>
    <name evidence="4" type="ORF">RS130_22880</name>
</gene>
<dbReference type="SUPFAM" id="SSF88713">
    <property type="entry name" value="Glycoside hydrolase/deacetylase"/>
    <property type="match status" value="1"/>
</dbReference>
<evidence type="ECO:0000256" key="1">
    <source>
        <dbReference type="ARBA" id="ARBA00004613"/>
    </source>
</evidence>
<evidence type="ECO:0000259" key="3">
    <source>
        <dbReference type="PROSITE" id="PS51677"/>
    </source>
</evidence>
<dbReference type="EMBL" id="JAWDIO010000002">
    <property type="protein sequence ID" value="MDU0356355.1"/>
    <property type="molecule type" value="Genomic_DNA"/>
</dbReference>
<dbReference type="InterPro" id="IPR002509">
    <property type="entry name" value="NODB_dom"/>
</dbReference>
<comment type="subcellular location">
    <subcellularLocation>
        <location evidence="1">Secreted</location>
    </subcellularLocation>
</comment>
<keyword evidence="2" id="KW-0732">Signal</keyword>
<dbReference type="PANTHER" id="PTHR34216">
    <property type="match status" value="1"/>
</dbReference>
<name>A0ABU3T275_9ALTE</name>
<dbReference type="PANTHER" id="PTHR34216:SF3">
    <property type="entry name" value="POLY-BETA-1,6-N-ACETYL-D-GLUCOSAMINE N-DEACETYLASE"/>
    <property type="match status" value="1"/>
</dbReference>
<reference evidence="4 5" key="1">
    <citation type="submission" date="2023-10" db="EMBL/GenBank/DDBJ databases">
        <title>Glaciecola aquimarina strain GGW-M5 nov., isolated from a coastal seawater.</title>
        <authorList>
            <person name="Bayburt H."/>
            <person name="Kim J.M."/>
            <person name="Choi B.J."/>
            <person name="Jeon C.O."/>
        </authorList>
    </citation>
    <scope>NUCLEOTIDE SEQUENCE [LARGE SCALE GENOMIC DNA]</scope>
    <source>
        <strain evidence="4 5">KCTC 32108</strain>
    </source>
</reference>
<dbReference type="PROSITE" id="PS51677">
    <property type="entry name" value="NODB"/>
    <property type="match status" value="1"/>
</dbReference>
<dbReference type="Pfam" id="PF01522">
    <property type="entry name" value="Polysacc_deac_1"/>
    <property type="match status" value="1"/>
</dbReference>
<evidence type="ECO:0000256" key="2">
    <source>
        <dbReference type="ARBA" id="ARBA00022729"/>
    </source>
</evidence>
<accession>A0ABU3T275</accession>
<dbReference type="InterPro" id="IPR011330">
    <property type="entry name" value="Glyco_hydro/deAcase_b/a-brl"/>
</dbReference>
<protein>
    <submittedName>
        <fullName evidence="4">Polysaccharide deacetylase family protein</fullName>
    </submittedName>
</protein>
<dbReference type="Gene3D" id="3.20.20.370">
    <property type="entry name" value="Glycoside hydrolase/deacetylase"/>
    <property type="match status" value="1"/>
</dbReference>
<evidence type="ECO:0000313" key="4">
    <source>
        <dbReference type="EMBL" id="MDU0356355.1"/>
    </source>
</evidence>
<sequence length="121" mass="14219">MAIREYPLAILYFHRVLPQKDPFLPDDPTAEEFEDLIKTISQYYSTYTISKALELQSLGNLPKLSVCISFDDGYADNYTHALPILQKYGVPWHFLCDLQRHSRWLSLERHPVKPYKKYGCH</sequence>
<evidence type="ECO:0000313" key="5">
    <source>
        <dbReference type="Proteomes" id="UP001247805"/>
    </source>
</evidence>
<dbReference type="Proteomes" id="UP001247805">
    <property type="component" value="Unassembled WGS sequence"/>
</dbReference>
<dbReference type="InterPro" id="IPR051398">
    <property type="entry name" value="Polysacch_Deacetylase"/>
</dbReference>